<dbReference type="EnsemblMetazoa" id="tetur05g05920.1">
    <property type="protein sequence ID" value="tetur05g05920.1"/>
    <property type="gene ID" value="tetur05g05920"/>
</dbReference>
<reference evidence="2" key="2">
    <citation type="submission" date="2015-06" db="UniProtKB">
        <authorList>
            <consortium name="EnsemblMetazoa"/>
        </authorList>
    </citation>
    <scope>IDENTIFICATION</scope>
</reference>
<evidence type="ECO:0000313" key="3">
    <source>
        <dbReference type="Proteomes" id="UP000015104"/>
    </source>
</evidence>
<evidence type="ECO:0000313" key="2">
    <source>
        <dbReference type="EnsemblMetazoa" id="tetur05g05920.1"/>
    </source>
</evidence>
<dbReference type="HOGENOM" id="CLU_130088_1_0_1"/>
<feature type="domain" description="Ig-like" evidence="1">
    <location>
        <begin position="11"/>
        <end position="106"/>
    </location>
</feature>
<dbReference type="Pfam" id="PF07686">
    <property type="entry name" value="V-set"/>
    <property type="match status" value="1"/>
</dbReference>
<dbReference type="InterPro" id="IPR013783">
    <property type="entry name" value="Ig-like_fold"/>
</dbReference>
<proteinExistence type="predicted"/>
<dbReference type="AlphaFoldDB" id="T1K5D9"/>
<dbReference type="InterPro" id="IPR036179">
    <property type="entry name" value="Ig-like_dom_sf"/>
</dbReference>
<keyword evidence="3" id="KW-1185">Reference proteome</keyword>
<dbReference type="InterPro" id="IPR007110">
    <property type="entry name" value="Ig-like_dom"/>
</dbReference>
<evidence type="ECO:0000259" key="1">
    <source>
        <dbReference type="PROSITE" id="PS50835"/>
    </source>
</evidence>
<dbReference type="Proteomes" id="UP000015104">
    <property type="component" value="Unassembled WGS sequence"/>
</dbReference>
<dbReference type="EMBL" id="CAEY01001587">
    <property type="status" value="NOT_ANNOTATED_CDS"/>
    <property type="molecule type" value="Genomic_DNA"/>
</dbReference>
<organism evidence="2 3">
    <name type="scientific">Tetranychus urticae</name>
    <name type="common">Two-spotted spider mite</name>
    <dbReference type="NCBI Taxonomy" id="32264"/>
    <lineage>
        <taxon>Eukaryota</taxon>
        <taxon>Metazoa</taxon>
        <taxon>Ecdysozoa</taxon>
        <taxon>Arthropoda</taxon>
        <taxon>Chelicerata</taxon>
        <taxon>Arachnida</taxon>
        <taxon>Acari</taxon>
        <taxon>Acariformes</taxon>
        <taxon>Trombidiformes</taxon>
        <taxon>Prostigmata</taxon>
        <taxon>Eleutherengona</taxon>
        <taxon>Raphignathae</taxon>
        <taxon>Tetranychoidea</taxon>
        <taxon>Tetranychidae</taxon>
        <taxon>Tetranychus</taxon>
    </lineage>
</organism>
<dbReference type="SUPFAM" id="SSF48726">
    <property type="entry name" value="Immunoglobulin"/>
    <property type="match status" value="1"/>
</dbReference>
<reference evidence="3" key="1">
    <citation type="submission" date="2011-08" db="EMBL/GenBank/DDBJ databases">
        <authorList>
            <person name="Rombauts S."/>
        </authorList>
    </citation>
    <scope>NUCLEOTIDE SEQUENCE</scope>
    <source>
        <strain evidence="3">London</strain>
    </source>
</reference>
<dbReference type="InterPro" id="IPR013106">
    <property type="entry name" value="Ig_V-set"/>
</dbReference>
<accession>T1K5D9</accession>
<dbReference type="PANTHER" id="PTHR23278">
    <property type="entry name" value="SIDESTEP PROTEIN"/>
    <property type="match status" value="1"/>
</dbReference>
<dbReference type="SMART" id="SM00409">
    <property type="entry name" value="IG"/>
    <property type="match status" value="1"/>
</dbReference>
<dbReference type="PROSITE" id="PS50835">
    <property type="entry name" value="IG_LIKE"/>
    <property type="match status" value="1"/>
</dbReference>
<dbReference type="InterPro" id="IPR003599">
    <property type="entry name" value="Ig_sub"/>
</dbReference>
<dbReference type="PANTHER" id="PTHR23278:SF19">
    <property type="entry name" value="OBSCURIN"/>
    <property type="match status" value="1"/>
</dbReference>
<dbReference type="Gene3D" id="2.60.40.10">
    <property type="entry name" value="Immunoglobulins"/>
    <property type="match status" value="1"/>
</dbReference>
<protein>
    <recommendedName>
        <fullName evidence="1">Ig-like domain-containing protein</fullName>
    </recommendedName>
</protein>
<sequence>MFSVQCCSIKTRFTELTVFAGSKARLTCNATQWSDDVSLIIWYRGITGKPLISSTSPNSDGHSPDPTKYYFDATSDPSVFIIDHLTESDSGDYRCRIDYRLSRTRNYVVRLNVIGK</sequence>
<name>T1K5D9_TETUR</name>